<dbReference type="Pfam" id="PF16347">
    <property type="entry name" value="SGSH_C"/>
    <property type="match status" value="1"/>
</dbReference>
<dbReference type="InterPro" id="IPR032506">
    <property type="entry name" value="SGSH_C"/>
</dbReference>
<organism evidence="4">
    <name type="scientific">marine sediment metagenome</name>
    <dbReference type="NCBI Taxonomy" id="412755"/>
    <lineage>
        <taxon>unclassified sequences</taxon>
        <taxon>metagenomes</taxon>
        <taxon>ecological metagenomes</taxon>
    </lineage>
</organism>
<comment type="similarity">
    <text evidence="1">Belongs to the sulfatase family.</text>
</comment>
<dbReference type="AlphaFoldDB" id="X0X828"/>
<reference evidence="4" key="1">
    <citation type="journal article" date="2014" name="Front. Microbiol.">
        <title>High frequency of phylogenetically diverse reductive dehalogenase-homologous genes in deep subseafloor sedimentary metagenomes.</title>
        <authorList>
            <person name="Kawai M."/>
            <person name="Futagami T."/>
            <person name="Toyoda A."/>
            <person name="Takaki Y."/>
            <person name="Nishi S."/>
            <person name="Hori S."/>
            <person name="Arai W."/>
            <person name="Tsubouchi T."/>
            <person name="Morono Y."/>
            <person name="Uchiyama I."/>
            <person name="Ito T."/>
            <person name="Fujiyama A."/>
            <person name="Inagaki F."/>
            <person name="Takami H."/>
        </authorList>
    </citation>
    <scope>NUCLEOTIDE SEQUENCE</scope>
    <source>
        <strain evidence="4">Expedition CK06-06</strain>
    </source>
</reference>
<protein>
    <recommendedName>
        <fullName evidence="3">N-sulphoglucosamine sulphohydrolase C-terminal domain-containing protein</fullName>
    </recommendedName>
</protein>
<name>X0X828_9ZZZZ</name>
<dbReference type="GO" id="GO:0004065">
    <property type="term" value="F:arylsulfatase activity"/>
    <property type="evidence" value="ECO:0007669"/>
    <property type="project" value="TreeGrafter"/>
</dbReference>
<feature type="domain" description="N-sulphoglucosamine sulphohydrolase C-terminal" evidence="3">
    <location>
        <begin position="31"/>
        <end position="161"/>
    </location>
</feature>
<evidence type="ECO:0000259" key="3">
    <source>
        <dbReference type="Pfam" id="PF16347"/>
    </source>
</evidence>
<evidence type="ECO:0000256" key="1">
    <source>
        <dbReference type="ARBA" id="ARBA00008779"/>
    </source>
</evidence>
<accession>X0X828</accession>
<evidence type="ECO:0000256" key="2">
    <source>
        <dbReference type="ARBA" id="ARBA00022801"/>
    </source>
</evidence>
<dbReference type="PANTHER" id="PTHR42693">
    <property type="entry name" value="ARYLSULFATASE FAMILY MEMBER"/>
    <property type="match status" value="1"/>
</dbReference>
<feature type="non-terminal residue" evidence="4">
    <location>
        <position position="1"/>
    </location>
</feature>
<dbReference type="Gene3D" id="3.40.720.10">
    <property type="entry name" value="Alkaline Phosphatase, subunit A"/>
    <property type="match status" value="1"/>
</dbReference>
<keyword evidence="2" id="KW-0378">Hydrolase</keyword>
<proteinExistence type="inferred from homology"/>
<dbReference type="SUPFAM" id="SSF53649">
    <property type="entry name" value="Alkaline phosphatase-like"/>
    <property type="match status" value="1"/>
</dbReference>
<dbReference type="PANTHER" id="PTHR42693:SF53">
    <property type="entry name" value="ENDO-4-O-SULFATASE"/>
    <property type="match status" value="1"/>
</dbReference>
<dbReference type="InterPro" id="IPR017850">
    <property type="entry name" value="Alkaline_phosphatase_core_sf"/>
</dbReference>
<sequence>EDTIIFYTSDNGPNAPFAKAIDSAGGLRGTKRLLYEGGIRAAMAARWPGHIPAGKKSSFIWDMRDVFPSLCELAGTKTPANLDGISVLPTLLGKQQKSRDIHYWEIHSPFQQAVRYGDWKAIRFGTEEPLELYDLKNDPQEKQNVAADNTTVVQKLETFLVSARTESPYFPTVTKKKRKKKKNL</sequence>
<evidence type="ECO:0000313" key="4">
    <source>
        <dbReference type="EMBL" id="GAG39384.1"/>
    </source>
</evidence>
<dbReference type="EMBL" id="BARS01046052">
    <property type="protein sequence ID" value="GAG39384.1"/>
    <property type="molecule type" value="Genomic_DNA"/>
</dbReference>
<gene>
    <name evidence="4" type="ORF">S01H1_69365</name>
</gene>
<comment type="caution">
    <text evidence="4">The sequence shown here is derived from an EMBL/GenBank/DDBJ whole genome shotgun (WGS) entry which is preliminary data.</text>
</comment>
<dbReference type="InterPro" id="IPR050738">
    <property type="entry name" value="Sulfatase"/>
</dbReference>